<keyword evidence="1" id="KW-1185">Reference proteome</keyword>
<reference evidence="2" key="1">
    <citation type="submission" date="2022-11" db="UniProtKB">
        <authorList>
            <consortium name="WormBaseParasite"/>
        </authorList>
    </citation>
    <scope>IDENTIFICATION</scope>
</reference>
<dbReference type="Proteomes" id="UP000887565">
    <property type="component" value="Unplaced"/>
</dbReference>
<accession>A0A915I234</accession>
<sequence>MHLKKLRCAWKESRTSKNSYILICVAMHPKTFCAPCLQLRRTGCRRNLDKFATDKRNRPCKGKIARPNRTYLSTYIRLRLFHPPTPKAFRLCTILKRLKLLLMNACTKGVTLEGSRTMPIIFAQYSQPLCVGPVQLLPIS</sequence>
<evidence type="ECO:0000313" key="2">
    <source>
        <dbReference type="WBParaSite" id="nRc.2.0.1.t08198-RA"/>
    </source>
</evidence>
<evidence type="ECO:0000313" key="1">
    <source>
        <dbReference type="Proteomes" id="UP000887565"/>
    </source>
</evidence>
<organism evidence="1 2">
    <name type="scientific">Romanomermis culicivorax</name>
    <name type="common">Nematode worm</name>
    <dbReference type="NCBI Taxonomy" id="13658"/>
    <lineage>
        <taxon>Eukaryota</taxon>
        <taxon>Metazoa</taxon>
        <taxon>Ecdysozoa</taxon>
        <taxon>Nematoda</taxon>
        <taxon>Enoplea</taxon>
        <taxon>Dorylaimia</taxon>
        <taxon>Mermithida</taxon>
        <taxon>Mermithoidea</taxon>
        <taxon>Mermithidae</taxon>
        <taxon>Romanomermis</taxon>
    </lineage>
</organism>
<protein>
    <submittedName>
        <fullName evidence="2">Uncharacterized protein</fullName>
    </submittedName>
</protein>
<dbReference type="AlphaFoldDB" id="A0A915I234"/>
<dbReference type="WBParaSite" id="nRc.2.0.1.t08198-RA">
    <property type="protein sequence ID" value="nRc.2.0.1.t08198-RA"/>
    <property type="gene ID" value="nRc.2.0.1.g08198"/>
</dbReference>
<proteinExistence type="predicted"/>
<name>A0A915I234_ROMCU</name>